<accession>A0A922JQJ3</accession>
<reference evidence="1" key="1">
    <citation type="submission" date="2021-01" db="EMBL/GenBank/DDBJ databases">
        <authorList>
            <person name="Lovell J.T."/>
            <person name="Bentley N."/>
            <person name="Bhattarai G."/>
            <person name="Jenkins J.W."/>
            <person name="Sreedasyam A."/>
            <person name="Alarcon Y."/>
            <person name="Bock C."/>
            <person name="Boston L."/>
            <person name="Carlson J."/>
            <person name="Cervantes K."/>
            <person name="Clermont K."/>
            <person name="Krom N."/>
            <person name="Kubenka K."/>
            <person name="Mamidi S."/>
            <person name="Mattison C."/>
            <person name="Monteros M."/>
            <person name="Pisani C."/>
            <person name="Plott C."/>
            <person name="Rajasekar S."/>
            <person name="Rhein H.S."/>
            <person name="Rohla C."/>
            <person name="Song M."/>
            <person name="Hilaire R.S."/>
            <person name="Shu S."/>
            <person name="Wells L."/>
            <person name="Wang X."/>
            <person name="Webber J."/>
            <person name="Heerema R.J."/>
            <person name="Klein P."/>
            <person name="Conner P."/>
            <person name="Grauke L."/>
            <person name="Grimwood J."/>
            <person name="Schmutz J."/>
            <person name="Randall J.J."/>
        </authorList>
    </citation>
    <scope>NUCLEOTIDE SEQUENCE</scope>
    <source>
        <tissue evidence="1">Leaf</tissue>
    </source>
</reference>
<dbReference type="AlphaFoldDB" id="A0A922JQJ3"/>
<protein>
    <submittedName>
        <fullName evidence="1">Uncharacterized protein</fullName>
    </submittedName>
</protein>
<dbReference type="Proteomes" id="UP000811246">
    <property type="component" value="Chromosome 4"/>
</dbReference>
<organism evidence="1 2">
    <name type="scientific">Carya illinoinensis</name>
    <name type="common">Pecan</name>
    <dbReference type="NCBI Taxonomy" id="32201"/>
    <lineage>
        <taxon>Eukaryota</taxon>
        <taxon>Viridiplantae</taxon>
        <taxon>Streptophyta</taxon>
        <taxon>Embryophyta</taxon>
        <taxon>Tracheophyta</taxon>
        <taxon>Spermatophyta</taxon>
        <taxon>Magnoliopsida</taxon>
        <taxon>eudicotyledons</taxon>
        <taxon>Gunneridae</taxon>
        <taxon>Pentapetalae</taxon>
        <taxon>rosids</taxon>
        <taxon>fabids</taxon>
        <taxon>Fagales</taxon>
        <taxon>Juglandaceae</taxon>
        <taxon>Carya</taxon>
    </lineage>
</organism>
<evidence type="ECO:0000313" key="1">
    <source>
        <dbReference type="EMBL" id="KAG6716708.1"/>
    </source>
</evidence>
<name>A0A922JQJ3_CARIL</name>
<sequence>MHNILHQTLWLRPFDILHQSLPPANLPPLTSPTLGSPTQIPDPPVPSVGFFFFFHGNLLSSGSLPIFSPFISVRQSSVHPRPLTISKRSFVSTNLSHVARSFDKHPSHPSCSPLSNTINCENKSKMMLSLPPNEHVIKDILTCFICHLCIKAGQ</sequence>
<gene>
    <name evidence="1" type="ORF">I3842_04G062400</name>
</gene>
<evidence type="ECO:0000313" key="2">
    <source>
        <dbReference type="Proteomes" id="UP000811246"/>
    </source>
</evidence>
<comment type="caution">
    <text evidence="1">The sequence shown here is derived from an EMBL/GenBank/DDBJ whole genome shotgun (WGS) entry which is preliminary data.</text>
</comment>
<dbReference type="EMBL" id="CM031828">
    <property type="protein sequence ID" value="KAG6716708.1"/>
    <property type="molecule type" value="Genomic_DNA"/>
</dbReference>
<proteinExistence type="predicted"/>